<evidence type="ECO:0000256" key="8">
    <source>
        <dbReference type="SAM" id="Phobius"/>
    </source>
</evidence>
<dbReference type="PROSITE" id="PS51867">
    <property type="entry name" value="ZF_RING_GID"/>
    <property type="match status" value="1"/>
</dbReference>
<evidence type="ECO:0000256" key="7">
    <source>
        <dbReference type="PROSITE-ProRule" id="PRU01215"/>
    </source>
</evidence>
<keyword evidence="8" id="KW-0472">Membrane</keyword>
<dbReference type="GO" id="GO:0005634">
    <property type="term" value="C:nucleus"/>
    <property type="evidence" value="ECO:0007669"/>
    <property type="project" value="TreeGrafter"/>
</dbReference>
<dbReference type="InterPro" id="IPR006595">
    <property type="entry name" value="CTLH_C"/>
</dbReference>
<keyword evidence="8" id="KW-1133">Transmembrane helix</keyword>
<evidence type="ECO:0000256" key="5">
    <source>
        <dbReference type="ARBA" id="ARBA00022771"/>
    </source>
</evidence>
<reference evidence="11 12" key="1">
    <citation type="submission" date="2017-01" db="EMBL/GenBank/DDBJ databases">
        <authorList>
            <person name="Mah S.A."/>
            <person name="Swanson W.J."/>
            <person name="Moy G.W."/>
            <person name="Vacquier V.D."/>
        </authorList>
    </citation>
    <scope>NUCLEOTIDE SEQUENCE [LARGE SCALE GENOMIC DNA]</scope>
    <source>
        <strain evidence="11 12">GSMNP</strain>
    </source>
</reference>
<dbReference type="Proteomes" id="UP000187283">
    <property type="component" value="Unassembled WGS sequence"/>
</dbReference>
<dbReference type="InterPro" id="IPR006594">
    <property type="entry name" value="LisH"/>
</dbReference>
<feature type="zinc finger region" description="RING-Gid-type" evidence="7">
    <location>
        <begin position="384"/>
        <end position="454"/>
    </location>
</feature>
<keyword evidence="3" id="KW-0963">Cytoplasm</keyword>
<evidence type="ECO:0000259" key="9">
    <source>
        <dbReference type="PROSITE" id="PS50897"/>
    </source>
</evidence>
<keyword evidence="4" id="KW-0479">Metal-binding</keyword>
<comment type="caution">
    <text evidence="11">The sequence shown here is derived from an EMBL/GenBank/DDBJ whole genome shotgun (WGS) entry which is preliminary data.</text>
</comment>
<dbReference type="PANTHER" id="PTHR12170">
    <property type="entry name" value="MACROPHAGE ERYTHROBLAST ATTACHER-RELATED"/>
    <property type="match status" value="1"/>
</dbReference>
<organism evidence="11 12">
    <name type="scientific">Smittium culicis</name>
    <dbReference type="NCBI Taxonomy" id="133412"/>
    <lineage>
        <taxon>Eukaryota</taxon>
        <taxon>Fungi</taxon>
        <taxon>Fungi incertae sedis</taxon>
        <taxon>Zoopagomycota</taxon>
        <taxon>Kickxellomycotina</taxon>
        <taxon>Harpellomycetes</taxon>
        <taxon>Harpellales</taxon>
        <taxon>Legeriomycetaceae</taxon>
        <taxon>Smittium</taxon>
    </lineage>
</organism>
<evidence type="ECO:0000256" key="2">
    <source>
        <dbReference type="ARBA" id="ARBA00010615"/>
    </source>
</evidence>
<dbReference type="PROSITE" id="PS50896">
    <property type="entry name" value="LISH"/>
    <property type="match status" value="1"/>
</dbReference>
<evidence type="ECO:0000313" key="12">
    <source>
        <dbReference type="Proteomes" id="UP000187283"/>
    </source>
</evidence>
<evidence type="ECO:0000256" key="1">
    <source>
        <dbReference type="ARBA" id="ARBA00004496"/>
    </source>
</evidence>
<feature type="transmembrane region" description="Helical" evidence="8">
    <location>
        <begin position="574"/>
        <end position="599"/>
    </location>
</feature>
<feature type="domain" description="CTLH" evidence="9">
    <location>
        <begin position="246"/>
        <end position="285"/>
    </location>
</feature>
<dbReference type="GO" id="GO:0005737">
    <property type="term" value="C:cytoplasm"/>
    <property type="evidence" value="ECO:0007669"/>
    <property type="project" value="UniProtKB-SubCell"/>
</dbReference>
<dbReference type="EMBL" id="LSSN01001167">
    <property type="protein sequence ID" value="OMJ20722.1"/>
    <property type="molecule type" value="Genomic_DNA"/>
</dbReference>
<evidence type="ECO:0000259" key="10">
    <source>
        <dbReference type="PROSITE" id="PS51867"/>
    </source>
</evidence>
<evidence type="ECO:0000313" key="11">
    <source>
        <dbReference type="EMBL" id="OMJ20722.1"/>
    </source>
</evidence>
<dbReference type="InterPro" id="IPR044063">
    <property type="entry name" value="ZF_RING_GID"/>
</dbReference>
<proteinExistence type="inferred from homology"/>
<dbReference type="PANTHER" id="PTHR12170:SF2">
    <property type="entry name" value="E3 UBIQUITIN-PROTEIN TRANSFERASE MAEA"/>
    <property type="match status" value="1"/>
</dbReference>
<dbReference type="STRING" id="133412.A0A1R1Y1A2"/>
<dbReference type="GO" id="GO:0061630">
    <property type="term" value="F:ubiquitin protein ligase activity"/>
    <property type="evidence" value="ECO:0007669"/>
    <property type="project" value="InterPro"/>
</dbReference>
<name>A0A1R1Y1A2_9FUNG</name>
<dbReference type="InterPro" id="IPR024964">
    <property type="entry name" value="CTLH/CRA"/>
</dbReference>
<keyword evidence="6" id="KW-0862">Zinc</keyword>
<dbReference type="PROSITE" id="PS50897">
    <property type="entry name" value="CTLH"/>
    <property type="match status" value="1"/>
</dbReference>
<evidence type="ECO:0000256" key="6">
    <source>
        <dbReference type="ARBA" id="ARBA00022833"/>
    </source>
</evidence>
<comment type="subcellular location">
    <subcellularLocation>
        <location evidence="1">Cytoplasm</location>
    </subcellularLocation>
</comment>
<keyword evidence="8" id="KW-0812">Transmembrane</keyword>
<sequence length="752" mass="84842">MPSALITLEIMATHFFCIRSATLPTPLPTILPTPIPTIIPTPLPTIIPTSLPAILLTPLPAILSTPVVIDLYKRILSHQTAAEIYSISAVLVEKLKKNVRHFQKQIEKEMNIVNDLIDQIDNSYSLSQDIPTKKALYEKLLNKLLDLQNELKISKKEEKSLIGLIRDRTCEFLSIESSPYTESQLSDWNKRRMDRLLMDYMLRSGYQKSAKTLAKDNSIAFFCDSDLFEKLISIDISLSKNKSCSECLVWCLENKISLRKLNSDLEFELRLQEFIELARNDEKIQAITYAKKHFKSLSEPQSSKFKQAMTLLVMSPSVECKRYKSLYSPDRWLELTEKFRSVSFSLYGLPSMPILLLLLQAGISCLKTRSCSFDKCSDESNKNCPICSSKALNTISKELPLAYHTNSSLVCRISGLKMDENNPPMRLPNGYVYSFNALKEMSDKGEGIIQCPRSGDSFSINDCTKIFQFDCMDTVPADFNFHIASIRYQELFVYPVHGSSIVNVVVLILQKFNQFGRVFQQAHEHENLRHAVVGKHSQFVDIVEMAKPGILETCPYFGTEYLRPLIKHRFSTTAVVVVVVVVVDGTVGIAAAVVVAAEIRCQRSHQRQRATLAAQHDVFELAAKLFERHCAELVEHARAAAEQLNLALTPISSPMSPENMPQLIVIHGAQILWIQNIDTIVNSAIDCRTQRPVPAIHFTLVLDLVNGLPDAVPETKVQRVDNKQPAYCSSIGNLRVQLMQLPPRYRVPAVRL</sequence>
<dbReference type="GO" id="GO:0043161">
    <property type="term" value="P:proteasome-mediated ubiquitin-dependent protein catabolic process"/>
    <property type="evidence" value="ECO:0007669"/>
    <property type="project" value="InterPro"/>
</dbReference>
<dbReference type="SMART" id="SM00757">
    <property type="entry name" value="CRA"/>
    <property type="match status" value="1"/>
</dbReference>
<keyword evidence="5 7" id="KW-0863">Zinc-finger</keyword>
<dbReference type="OrthoDB" id="1933455at2759"/>
<dbReference type="Pfam" id="PF10607">
    <property type="entry name" value="CTLH"/>
    <property type="match status" value="1"/>
</dbReference>
<dbReference type="GO" id="GO:0008270">
    <property type="term" value="F:zinc ion binding"/>
    <property type="evidence" value="ECO:0007669"/>
    <property type="project" value="UniProtKB-KW"/>
</dbReference>
<feature type="domain" description="RING-Gid-type" evidence="10">
    <location>
        <begin position="384"/>
        <end position="454"/>
    </location>
</feature>
<dbReference type="InterPro" id="IPR045098">
    <property type="entry name" value="Fyv10_fam"/>
</dbReference>
<protein>
    <submittedName>
        <fullName evidence="11">Macrophage erythroblast attacher</fullName>
    </submittedName>
</protein>
<dbReference type="SMART" id="SM00667">
    <property type="entry name" value="LisH"/>
    <property type="match status" value="1"/>
</dbReference>
<gene>
    <name evidence="11" type="ORF">AYI70_g3935</name>
</gene>
<keyword evidence="12" id="KW-1185">Reference proteome</keyword>
<accession>A0A1R1Y1A2</accession>
<dbReference type="InterPro" id="IPR013144">
    <property type="entry name" value="CRA_dom"/>
</dbReference>
<evidence type="ECO:0000256" key="3">
    <source>
        <dbReference type="ARBA" id="ARBA00022490"/>
    </source>
</evidence>
<dbReference type="CDD" id="cd16659">
    <property type="entry name" value="RING-Ubox_Emp"/>
    <property type="match status" value="1"/>
</dbReference>
<evidence type="ECO:0000256" key="4">
    <source>
        <dbReference type="ARBA" id="ARBA00022723"/>
    </source>
</evidence>
<comment type="similarity">
    <text evidence="2">Belongs to the FYV10 family.</text>
</comment>
<dbReference type="GO" id="GO:0034657">
    <property type="term" value="C:GID complex"/>
    <property type="evidence" value="ECO:0007669"/>
    <property type="project" value="TreeGrafter"/>
</dbReference>
<dbReference type="AlphaFoldDB" id="A0A1R1Y1A2"/>